<evidence type="ECO:0000256" key="5">
    <source>
        <dbReference type="SAM" id="SignalP"/>
    </source>
</evidence>
<dbReference type="InterPro" id="IPR018097">
    <property type="entry name" value="EGF_Ca-bd_CS"/>
</dbReference>
<evidence type="ECO:0000256" key="3">
    <source>
        <dbReference type="PROSITE-ProRule" id="PRU00206"/>
    </source>
</evidence>
<evidence type="ECO:0000256" key="4">
    <source>
        <dbReference type="SAM" id="Coils"/>
    </source>
</evidence>
<feature type="chain" id="PRO_5026215129" description="TNFR-Cys domain-containing protein" evidence="5">
    <location>
        <begin position="22"/>
        <end position="941"/>
    </location>
</feature>
<keyword evidence="1 3" id="KW-1015">Disulfide bond</keyword>
<evidence type="ECO:0000313" key="8">
    <source>
        <dbReference type="Proteomes" id="UP000424527"/>
    </source>
</evidence>
<accession>A0A6G0IIL4</accession>
<comment type="caution">
    <text evidence="3">Lacks conserved residue(s) required for the propagation of feature annotation.</text>
</comment>
<feature type="repeat" description="TNFR-Cys" evidence="3">
    <location>
        <begin position="434"/>
        <end position="471"/>
    </location>
</feature>
<dbReference type="PROSITE" id="PS50050">
    <property type="entry name" value="TNFR_NGFR_2"/>
    <property type="match status" value="2"/>
</dbReference>
<feature type="repeat" description="TNFR-Cys" evidence="3">
    <location>
        <begin position="354"/>
        <end position="394"/>
    </location>
</feature>
<dbReference type="AlphaFoldDB" id="A0A6G0IIL4"/>
<proteinExistence type="predicted"/>
<evidence type="ECO:0000256" key="2">
    <source>
        <dbReference type="ARBA" id="ARBA00023180"/>
    </source>
</evidence>
<dbReference type="PANTHER" id="PTHR24042:SF6">
    <property type="entry name" value="SI:CH211-252F13.5"/>
    <property type="match status" value="1"/>
</dbReference>
<name>A0A6G0IIL4_LARCR</name>
<dbReference type="GO" id="GO:0032502">
    <property type="term" value="P:developmental process"/>
    <property type="evidence" value="ECO:0007669"/>
    <property type="project" value="UniProtKB-ARBA"/>
</dbReference>
<dbReference type="GO" id="GO:0005509">
    <property type="term" value="F:calcium ion binding"/>
    <property type="evidence" value="ECO:0007669"/>
    <property type="project" value="InterPro"/>
</dbReference>
<keyword evidence="8" id="KW-1185">Reference proteome</keyword>
<evidence type="ECO:0000313" key="7">
    <source>
        <dbReference type="EMBL" id="KAE8291270.1"/>
    </source>
</evidence>
<feature type="signal peptide" evidence="5">
    <location>
        <begin position="1"/>
        <end position="21"/>
    </location>
</feature>
<dbReference type="Gene3D" id="2.10.25.10">
    <property type="entry name" value="Laminin"/>
    <property type="match status" value="1"/>
</dbReference>
<evidence type="ECO:0000256" key="1">
    <source>
        <dbReference type="ARBA" id="ARBA00023157"/>
    </source>
</evidence>
<keyword evidence="2" id="KW-0325">Glycoprotein</keyword>
<keyword evidence="4" id="KW-0175">Coiled coil</keyword>
<organism evidence="7 8">
    <name type="scientific">Larimichthys crocea</name>
    <name type="common">Large yellow croaker</name>
    <name type="synonym">Pseudosciaena crocea</name>
    <dbReference type="NCBI Taxonomy" id="215358"/>
    <lineage>
        <taxon>Eukaryota</taxon>
        <taxon>Metazoa</taxon>
        <taxon>Chordata</taxon>
        <taxon>Craniata</taxon>
        <taxon>Vertebrata</taxon>
        <taxon>Euteleostomi</taxon>
        <taxon>Actinopterygii</taxon>
        <taxon>Neopterygii</taxon>
        <taxon>Teleostei</taxon>
        <taxon>Neoteleostei</taxon>
        <taxon>Acanthomorphata</taxon>
        <taxon>Eupercaria</taxon>
        <taxon>Sciaenidae</taxon>
        <taxon>Larimichthys</taxon>
    </lineage>
</organism>
<dbReference type="EMBL" id="REGW02000010">
    <property type="protein sequence ID" value="KAE8291270.1"/>
    <property type="molecule type" value="Genomic_DNA"/>
</dbReference>
<dbReference type="SMART" id="SM00208">
    <property type="entry name" value="TNFR"/>
    <property type="match status" value="2"/>
</dbReference>
<feature type="disulfide bond" evidence="3">
    <location>
        <begin position="376"/>
        <end position="394"/>
    </location>
</feature>
<evidence type="ECO:0000259" key="6">
    <source>
        <dbReference type="PROSITE" id="PS50050"/>
    </source>
</evidence>
<dbReference type="InterPro" id="IPR051586">
    <property type="entry name" value="PKC-binding_NELL"/>
</dbReference>
<feature type="domain" description="TNFR-Cys" evidence="6">
    <location>
        <begin position="434"/>
        <end position="471"/>
    </location>
</feature>
<sequence>MAPISTIFLVCVTSMLSGAQSVPETCRGAHCFSGQDWRRPCVGAHCQGRTEAVASRRHSTQSRQGQVFPSYQQDAHFSHHQVQSAPLAPYTIIQPQPGGYAQQAGTDGTRRTNPRTITAEVFHPGCVGGTCPTTVSHHPTSDDSATRDCKGIGCKFPLRMRQKPKHCTGEGCGLHGGDDGRGNSPVHVTDRAAQFLDEFPEFGSERGAWIQLTCDMKPGTNEVPSEDALVLQLQLSKSQEKLVEALRGQQDEVKELQRLLSEQQGTLVNQQREILEQQRRMSEQMEQVKAQYNVLMDSIKQTSFQNLRGELDSHMENLSGQVRAHQAQQALSLHKVDMEASVMEVGRSLLACGSCGSDEYCGFSSGHPRCEKCTICPAGFFLVAQCSVHADRICQDRDECLEIADLCGDEQKCLNTPGGFRCQGMTERDANAGMCGHSYFFNSDMDECQACNECDGEPVASPCTFTTDAICSGPVATDSALSLSWAGDVSLPGTRGNILAHAFPGVKLHIQGRGDPGLVSTEDGRLVLRQHGLVWLDENLSVSHGCRSFIQVCLRMNTTDSSEGRDLSGVRIEQQEVRSLQSDSISGVAEVAPGHMISLVLRSASHHCNQSGEGLKLYDPSAAPLSLLWLSHDTGAVAMTAQATVSTHYHTNYRPVFSTTSTSDPYVVGLTHDGRGIRFAESGTVRFVFQQALYSMGQACVSEGFQLLAYINHNGTGMELCRSFKPGVHYRDTSISLSGASKVSPGDTLGFEILSPAQCNVRFFGDETGISTLSLVWVPAAISSSLFASVAHTGLPSGAVRNKPLFFRQTTAQVPQMGLLGKGSTDQKRDFVFRESGTASVALDLKLIHSCNLVKVTLLRRSDTEGSGGSREVEAMRPVPLAQHVGGQMPESSHWARVSLRASFQVHNGTAVFFTLDCVRGRVNQISHQTGSGVSIMWVAA</sequence>
<dbReference type="PROSITE" id="PS01187">
    <property type="entry name" value="EGF_CA"/>
    <property type="match status" value="1"/>
</dbReference>
<feature type="disulfide bond" evidence="3">
    <location>
        <begin position="355"/>
        <end position="370"/>
    </location>
</feature>
<dbReference type="GO" id="GO:0005615">
    <property type="term" value="C:extracellular space"/>
    <property type="evidence" value="ECO:0007669"/>
    <property type="project" value="TreeGrafter"/>
</dbReference>
<comment type="caution">
    <text evidence="7">The sequence shown here is derived from an EMBL/GenBank/DDBJ whole genome shotgun (WGS) entry which is preliminary data.</text>
</comment>
<gene>
    <name evidence="7" type="ORF">D5F01_LYC10866</name>
</gene>
<protein>
    <recommendedName>
        <fullName evidence="6">TNFR-Cys domain-containing protein</fullName>
    </recommendedName>
</protein>
<feature type="disulfide bond" evidence="3">
    <location>
        <begin position="373"/>
        <end position="386"/>
    </location>
</feature>
<feature type="domain" description="TNFR-Cys" evidence="6">
    <location>
        <begin position="354"/>
        <end position="394"/>
    </location>
</feature>
<dbReference type="PROSITE" id="PS00652">
    <property type="entry name" value="TNFR_NGFR_1"/>
    <property type="match status" value="2"/>
</dbReference>
<keyword evidence="5" id="KW-0732">Signal</keyword>
<reference evidence="7 8" key="1">
    <citation type="submission" date="2019-07" db="EMBL/GenBank/DDBJ databases">
        <title>Chromosome genome assembly for large yellow croaker.</title>
        <authorList>
            <person name="Xiao S."/>
        </authorList>
    </citation>
    <scope>NUCLEOTIDE SEQUENCE [LARGE SCALE GENOMIC DNA]</scope>
    <source>
        <strain evidence="7">JMULYC20181020</strain>
        <tissue evidence="7">Muscle</tissue>
    </source>
</reference>
<dbReference type="Proteomes" id="UP000424527">
    <property type="component" value="Unassembled WGS sequence"/>
</dbReference>
<feature type="coiled-coil region" evidence="4">
    <location>
        <begin position="239"/>
        <end position="291"/>
    </location>
</feature>
<dbReference type="InterPro" id="IPR001368">
    <property type="entry name" value="TNFR/NGFR_Cys_rich_reg"/>
</dbReference>
<dbReference type="Pfam" id="PF00020">
    <property type="entry name" value="TNFR_c6"/>
    <property type="match status" value="2"/>
</dbReference>
<dbReference type="GO" id="GO:0008201">
    <property type="term" value="F:heparin binding"/>
    <property type="evidence" value="ECO:0007669"/>
    <property type="project" value="TreeGrafter"/>
</dbReference>
<dbReference type="PANTHER" id="PTHR24042">
    <property type="entry name" value="NEL HOMOLOG"/>
    <property type="match status" value="1"/>
</dbReference>